<comment type="caution">
    <text evidence="11">The sequence shown here is derived from an EMBL/GenBank/DDBJ whole genome shotgun (WGS) entry which is preliminary data.</text>
</comment>
<evidence type="ECO:0000256" key="8">
    <source>
        <dbReference type="ARBA" id="ARBA00023798"/>
    </source>
</evidence>
<evidence type="ECO:0000256" key="6">
    <source>
        <dbReference type="ARBA" id="ARBA00022840"/>
    </source>
</evidence>
<reference evidence="11 12" key="1">
    <citation type="submission" date="2017-11" db="EMBL/GenBank/DDBJ databases">
        <title>Reclassification of Bisgaard taxon 7 as Conservatibacter flavescens gen. nov., sp. nov.</title>
        <authorList>
            <person name="Christensen H."/>
        </authorList>
    </citation>
    <scope>NUCLEOTIDE SEQUENCE [LARGE SCALE GENOMIC DNA]</scope>
    <source>
        <strain evidence="11 12">7_4</strain>
    </source>
</reference>
<comment type="subcellular location">
    <subcellularLocation>
        <location evidence="1">Cell inner membrane</location>
        <topology evidence="1">Peripheral membrane protein</topology>
    </subcellularLocation>
</comment>
<dbReference type="InterPro" id="IPR050107">
    <property type="entry name" value="ABC_carbohydrate_import_ATPase"/>
</dbReference>
<keyword evidence="5" id="KW-0547">Nucleotide-binding</keyword>
<dbReference type="PANTHER" id="PTHR43790:SF2">
    <property type="entry name" value="AUTOINDUCER 2 IMPORT ATP-BINDING PROTEIN LSRA"/>
    <property type="match status" value="1"/>
</dbReference>
<sequence>MEFQPTDRKCLLAVRNISKSFSGVEVLKEIDFTLYESEVHALLGGNGAGKSTLMKIIAGIQSQDQGTLAINGQIQHHLSPSKAHQLGIYLVPQEPLLFPNLTVKENILFGLRGERNSEQKLTALLQELNSHLNLDIQAGSLDVADQQLVEIMRGLMRNASILILDEPTASLTPAETDNLFKKIHSLLEKGVGIVFISHKLPEVWQISHRISVMRDGYIALSGKTAELEKNEVIAAITPKSKGVDLTHSQKLWLELPGHPRIKSKDTPILTVENLTGEGFKHINFSIYPGEILGLAGVVGAGRTELAETLYGLRREKCGRIFFNNREVNALSVKQRLQEGIVYLPEDRQASGLYLDASLTWNTCGLTYHNMGFWLNEAKESAILERYRRAIGIKFSNEQQAVRTLSGGNQQKVLIAKCLEANPALLIVDEPTRGVDVGARADIYQLIKSIAKQNVAVLLISSDLEEIEQISHRVLVMHDGEMGESLIGSAINSNNIMQMAFRGQHD</sequence>
<evidence type="ECO:0000256" key="3">
    <source>
        <dbReference type="ARBA" id="ARBA00011262"/>
    </source>
</evidence>
<dbReference type="Proteomes" id="UP000229329">
    <property type="component" value="Unassembled WGS sequence"/>
</dbReference>
<dbReference type="Pfam" id="PF00005">
    <property type="entry name" value="ABC_tran"/>
    <property type="match status" value="2"/>
</dbReference>
<evidence type="ECO:0000256" key="1">
    <source>
        <dbReference type="ARBA" id="ARBA00004417"/>
    </source>
</evidence>
<dbReference type="InterPro" id="IPR003439">
    <property type="entry name" value="ABC_transporter-like_ATP-bd"/>
</dbReference>
<evidence type="ECO:0000256" key="2">
    <source>
        <dbReference type="ARBA" id="ARBA00009404"/>
    </source>
</evidence>
<dbReference type="RefSeq" id="WP_100288675.1">
    <property type="nucleotide sequence ID" value="NZ_PHHA01000013.1"/>
</dbReference>
<dbReference type="GO" id="GO:0005886">
    <property type="term" value="C:plasma membrane"/>
    <property type="evidence" value="ECO:0007669"/>
    <property type="project" value="UniProtKB-SubCell"/>
</dbReference>
<dbReference type="NCBIfam" id="NF011967">
    <property type="entry name" value="PRK15439.1"/>
    <property type="match status" value="1"/>
</dbReference>
<comment type="similarity">
    <text evidence="2">Belongs to the ABC transporter superfamily. AI-2 autoinducer porter (TC 3.A.1.2.8) family.</text>
</comment>
<dbReference type="InterPro" id="IPR003593">
    <property type="entry name" value="AAA+_ATPase"/>
</dbReference>
<evidence type="ECO:0000313" key="12">
    <source>
        <dbReference type="Proteomes" id="UP000229329"/>
    </source>
</evidence>
<evidence type="ECO:0000256" key="7">
    <source>
        <dbReference type="ARBA" id="ARBA00023747"/>
    </source>
</evidence>
<comment type="catalytic activity">
    <reaction evidence="9">
        <text>ATP + H2O + (2R,4S)-2-methyl-2,3,3,4-tetrahydroxytetrahydrofuran-[AI-2-binding protein]Side 1 = ADP + phosphate + (2R,4S)-2-methyl-2,3,3,4-tetrahydroxytetrahydrofuranSide 2 + [AI-2-binding protein]Side 1.</text>
        <dbReference type="EC" id="7.6.2.13"/>
    </reaction>
</comment>
<dbReference type="SMART" id="SM00382">
    <property type="entry name" value="AAA"/>
    <property type="match status" value="2"/>
</dbReference>
<name>A0A2M8S2R6_9PAST</name>
<feature type="domain" description="ABC transporter" evidence="10">
    <location>
        <begin position="261"/>
        <end position="503"/>
    </location>
</feature>
<dbReference type="SUPFAM" id="SSF52540">
    <property type="entry name" value="P-loop containing nucleoside triphosphate hydrolases"/>
    <property type="match status" value="2"/>
</dbReference>
<evidence type="ECO:0000256" key="9">
    <source>
        <dbReference type="ARBA" id="ARBA00034076"/>
    </source>
</evidence>
<comment type="function">
    <text evidence="7">Part of the ABC transporter complex LsrABCD involved in autoinducer 2 (AI-2) import. Responsible for energy coupling to the transport system.</text>
</comment>
<keyword evidence="6 11" id="KW-0067">ATP-binding</keyword>
<dbReference type="GO" id="GO:0005524">
    <property type="term" value="F:ATP binding"/>
    <property type="evidence" value="ECO:0007669"/>
    <property type="project" value="UniProtKB-KW"/>
</dbReference>
<dbReference type="EMBL" id="PHHA01000013">
    <property type="protein sequence ID" value="PJG85432.1"/>
    <property type="molecule type" value="Genomic_DNA"/>
</dbReference>
<dbReference type="CDD" id="cd03216">
    <property type="entry name" value="ABC_Carb_Monos_I"/>
    <property type="match status" value="1"/>
</dbReference>
<feature type="domain" description="ABC transporter" evidence="10">
    <location>
        <begin position="12"/>
        <end position="240"/>
    </location>
</feature>
<gene>
    <name evidence="11" type="ORF">CVP05_06020</name>
</gene>
<evidence type="ECO:0000313" key="11">
    <source>
        <dbReference type="EMBL" id="PJG85432.1"/>
    </source>
</evidence>
<dbReference type="PROSITE" id="PS00211">
    <property type="entry name" value="ABC_TRANSPORTER_1"/>
    <property type="match status" value="1"/>
</dbReference>
<protein>
    <recommendedName>
        <fullName evidence="4">Autoinducer 2 import ATP-binding protein LsrA</fullName>
        <ecNumber evidence="8">7.6.2.13</ecNumber>
    </recommendedName>
</protein>
<dbReference type="OrthoDB" id="9805029at2"/>
<dbReference type="InterPro" id="IPR017871">
    <property type="entry name" value="ABC_transporter-like_CS"/>
</dbReference>
<dbReference type="PROSITE" id="PS50893">
    <property type="entry name" value="ABC_TRANSPORTER_2"/>
    <property type="match status" value="2"/>
</dbReference>
<evidence type="ECO:0000256" key="5">
    <source>
        <dbReference type="ARBA" id="ARBA00022741"/>
    </source>
</evidence>
<accession>A0A2M8S2R6</accession>
<dbReference type="CDD" id="cd03215">
    <property type="entry name" value="ABC_Carb_Monos_II"/>
    <property type="match status" value="1"/>
</dbReference>
<keyword evidence="12" id="KW-1185">Reference proteome</keyword>
<dbReference type="AlphaFoldDB" id="A0A2M8S2R6"/>
<evidence type="ECO:0000256" key="4">
    <source>
        <dbReference type="ARBA" id="ARBA00019459"/>
    </source>
</evidence>
<dbReference type="Gene3D" id="3.40.50.300">
    <property type="entry name" value="P-loop containing nucleotide triphosphate hydrolases"/>
    <property type="match status" value="2"/>
</dbReference>
<comment type="subunit">
    <text evidence="3">The complex is composed of two ATP-binding proteins (LsrA), two transmembrane proteins (LsrC and LsrD) and a solute-binding protein (LsrB).</text>
</comment>
<dbReference type="GO" id="GO:0016887">
    <property type="term" value="F:ATP hydrolysis activity"/>
    <property type="evidence" value="ECO:0007669"/>
    <property type="project" value="InterPro"/>
</dbReference>
<evidence type="ECO:0000259" key="10">
    <source>
        <dbReference type="PROSITE" id="PS50893"/>
    </source>
</evidence>
<dbReference type="PANTHER" id="PTHR43790">
    <property type="entry name" value="CARBOHYDRATE TRANSPORT ATP-BINDING PROTEIN MG119-RELATED"/>
    <property type="match status" value="1"/>
</dbReference>
<organism evidence="11 12">
    <name type="scientific">Conservatibacter flavescens</name>
    <dbReference type="NCBI Taxonomy" id="28161"/>
    <lineage>
        <taxon>Bacteria</taxon>
        <taxon>Pseudomonadati</taxon>
        <taxon>Pseudomonadota</taxon>
        <taxon>Gammaproteobacteria</taxon>
        <taxon>Pasteurellales</taxon>
        <taxon>Pasteurellaceae</taxon>
        <taxon>Conservatibacter</taxon>
    </lineage>
</organism>
<dbReference type="InterPro" id="IPR027417">
    <property type="entry name" value="P-loop_NTPase"/>
</dbReference>
<dbReference type="EC" id="7.6.2.13" evidence="8"/>
<proteinExistence type="inferred from homology"/>